<feature type="region of interest" description="Disordered" evidence="1">
    <location>
        <begin position="1"/>
        <end position="35"/>
    </location>
</feature>
<proteinExistence type="predicted"/>
<accession>A0A6J5R5U2</accession>
<name>A0A6J5R5U2_9CAUD</name>
<sequence>MAGTKGHSGGARVGGGRPKKSQAERWLEGTAKAPQAAGKPAQVVTSALMPAPSSLNLAEAAVWNELAPFALAARTLTPATAGDFLVLCRLEVEMADVLTERRVEGWSSKGLALAKEYRGLVQRSEAKRRAYSLGAMGRPIIEAAAEVVDPFAEFDAQVVQ</sequence>
<gene>
    <name evidence="2" type="ORF">UFOVP1236_27</name>
</gene>
<dbReference type="EMBL" id="LR797190">
    <property type="protein sequence ID" value="CAB4192339.1"/>
    <property type="molecule type" value="Genomic_DNA"/>
</dbReference>
<protein>
    <submittedName>
        <fullName evidence="2">Uncharacterized protein</fullName>
    </submittedName>
</protein>
<evidence type="ECO:0000256" key="1">
    <source>
        <dbReference type="SAM" id="MobiDB-lite"/>
    </source>
</evidence>
<feature type="compositionally biased region" description="Gly residues" evidence="1">
    <location>
        <begin position="1"/>
        <end position="16"/>
    </location>
</feature>
<organism evidence="2">
    <name type="scientific">uncultured Caudovirales phage</name>
    <dbReference type="NCBI Taxonomy" id="2100421"/>
    <lineage>
        <taxon>Viruses</taxon>
        <taxon>Duplodnaviria</taxon>
        <taxon>Heunggongvirae</taxon>
        <taxon>Uroviricota</taxon>
        <taxon>Caudoviricetes</taxon>
        <taxon>Peduoviridae</taxon>
        <taxon>Maltschvirus</taxon>
        <taxon>Maltschvirus maltsch</taxon>
    </lineage>
</organism>
<reference evidence="2" key="1">
    <citation type="submission" date="2020-05" db="EMBL/GenBank/DDBJ databases">
        <authorList>
            <person name="Chiriac C."/>
            <person name="Salcher M."/>
            <person name="Ghai R."/>
            <person name="Kavagutti S V."/>
        </authorList>
    </citation>
    <scope>NUCLEOTIDE SEQUENCE</scope>
</reference>
<evidence type="ECO:0000313" key="2">
    <source>
        <dbReference type="EMBL" id="CAB4192339.1"/>
    </source>
</evidence>